<name>A0A517YGC2_9BACT</name>
<dbReference type="OrthoDB" id="210564at2"/>
<evidence type="ECO:0000313" key="4">
    <source>
        <dbReference type="Proteomes" id="UP000315017"/>
    </source>
</evidence>
<feature type="transmembrane region" description="Helical" evidence="1">
    <location>
        <begin position="286"/>
        <end position="309"/>
    </location>
</feature>
<feature type="transmembrane region" description="Helical" evidence="1">
    <location>
        <begin position="7"/>
        <end position="23"/>
    </location>
</feature>
<keyword evidence="3" id="KW-0012">Acyltransferase</keyword>
<evidence type="ECO:0000259" key="2">
    <source>
        <dbReference type="Pfam" id="PF07786"/>
    </source>
</evidence>
<dbReference type="KEGG" id="aagg:ETAA8_43490"/>
<keyword evidence="1" id="KW-1133">Transmembrane helix</keyword>
<organism evidence="3 4">
    <name type="scientific">Anatilimnocola aggregata</name>
    <dbReference type="NCBI Taxonomy" id="2528021"/>
    <lineage>
        <taxon>Bacteria</taxon>
        <taxon>Pseudomonadati</taxon>
        <taxon>Planctomycetota</taxon>
        <taxon>Planctomycetia</taxon>
        <taxon>Pirellulales</taxon>
        <taxon>Pirellulaceae</taxon>
        <taxon>Anatilimnocola</taxon>
    </lineage>
</organism>
<feature type="transmembrane region" description="Helical" evidence="1">
    <location>
        <begin position="35"/>
        <end position="53"/>
    </location>
</feature>
<feature type="transmembrane region" description="Helical" evidence="1">
    <location>
        <begin position="201"/>
        <end position="220"/>
    </location>
</feature>
<proteinExistence type="predicted"/>
<accession>A0A517YGC2</accession>
<dbReference type="EMBL" id="CP036274">
    <property type="protein sequence ID" value="QDU29242.1"/>
    <property type="molecule type" value="Genomic_DNA"/>
</dbReference>
<feature type="transmembrane region" description="Helical" evidence="1">
    <location>
        <begin position="120"/>
        <end position="139"/>
    </location>
</feature>
<feature type="transmembrane region" description="Helical" evidence="1">
    <location>
        <begin position="159"/>
        <end position="189"/>
    </location>
</feature>
<protein>
    <submittedName>
        <fullName evidence="3">Acyltransferase family protein</fullName>
    </submittedName>
</protein>
<dbReference type="GO" id="GO:0016746">
    <property type="term" value="F:acyltransferase activity"/>
    <property type="evidence" value="ECO:0007669"/>
    <property type="project" value="UniProtKB-KW"/>
</dbReference>
<feature type="transmembrane region" description="Helical" evidence="1">
    <location>
        <begin position="74"/>
        <end position="91"/>
    </location>
</feature>
<keyword evidence="1" id="KW-0812">Transmembrane</keyword>
<evidence type="ECO:0000313" key="3">
    <source>
        <dbReference type="EMBL" id="QDU29242.1"/>
    </source>
</evidence>
<sequence>MRFPSIDILRTFAIFVMVLVHFGENLSGFTSPFTGFGAPLFAFLSGVSYYLWVQGQTARGTSEEDISKVSIRRGLFVIGIGFAFNILVWLPEDTFNWDVLTFVGTALILLNGFRRLPLPIVVLAAAMALLVSPIFRGQADYAAYWENGYFECDLTLSDVLIGFLCTGYFPIFPWIAFSLGGYVAAATLFAETDNDEPLPSLWPLVLLGAALIATSLLARLSRPYLPAVLANNYLGGWTMFPPTIGYVLGTLGMTLMLLGLAHRLIDHNPRALRWNGLLNIAKTFSRYSFTIYILHHVVHLWPLWIYGWANGFEPTYFWMKAMPITTSLLLALVFLAGCYGILRRLGPDRTYGIESWMRWLCD</sequence>
<feature type="transmembrane region" description="Helical" evidence="1">
    <location>
        <begin position="240"/>
        <end position="265"/>
    </location>
</feature>
<dbReference type="AlphaFoldDB" id="A0A517YGC2"/>
<feature type="transmembrane region" description="Helical" evidence="1">
    <location>
        <begin position="321"/>
        <end position="342"/>
    </location>
</feature>
<feature type="domain" description="Heparan-alpha-glucosaminide N-acetyltransferase catalytic" evidence="2">
    <location>
        <begin position="2"/>
        <end position="192"/>
    </location>
</feature>
<gene>
    <name evidence="3" type="ORF">ETAA8_43490</name>
</gene>
<dbReference type="RefSeq" id="WP_145092786.1">
    <property type="nucleotide sequence ID" value="NZ_CP036274.1"/>
</dbReference>
<evidence type="ECO:0000256" key="1">
    <source>
        <dbReference type="SAM" id="Phobius"/>
    </source>
</evidence>
<dbReference type="InterPro" id="IPR012429">
    <property type="entry name" value="HGSNAT_cat"/>
</dbReference>
<dbReference type="Proteomes" id="UP000315017">
    <property type="component" value="Chromosome"/>
</dbReference>
<keyword evidence="1" id="KW-0472">Membrane</keyword>
<keyword evidence="4" id="KW-1185">Reference proteome</keyword>
<reference evidence="3 4" key="1">
    <citation type="submission" date="2019-02" db="EMBL/GenBank/DDBJ databases">
        <title>Deep-cultivation of Planctomycetes and their phenomic and genomic characterization uncovers novel biology.</title>
        <authorList>
            <person name="Wiegand S."/>
            <person name="Jogler M."/>
            <person name="Boedeker C."/>
            <person name="Pinto D."/>
            <person name="Vollmers J."/>
            <person name="Rivas-Marin E."/>
            <person name="Kohn T."/>
            <person name="Peeters S.H."/>
            <person name="Heuer A."/>
            <person name="Rast P."/>
            <person name="Oberbeckmann S."/>
            <person name="Bunk B."/>
            <person name="Jeske O."/>
            <person name="Meyerdierks A."/>
            <person name="Storesund J.E."/>
            <person name="Kallscheuer N."/>
            <person name="Luecker S."/>
            <person name="Lage O.M."/>
            <person name="Pohl T."/>
            <person name="Merkel B.J."/>
            <person name="Hornburger P."/>
            <person name="Mueller R.-W."/>
            <person name="Bruemmer F."/>
            <person name="Labrenz M."/>
            <person name="Spormann A.M."/>
            <person name="Op den Camp H."/>
            <person name="Overmann J."/>
            <person name="Amann R."/>
            <person name="Jetten M.S.M."/>
            <person name="Mascher T."/>
            <person name="Medema M.H."/>
            <person name="Devos D.P."/>
            <person name="Kaster A.-K."/>
            <person name="Ovreas L."/>
            <person name="Rohde M."/>
            <person name="Galperin M.Y."/>
            <person name="Jogler C."/>
        </authorList>
    </citation>
    <scope>NUCLEOTIDE SEQUENCE [LARGE SCALE GENOMIC DNA]</scope>
    <source>
        <strain evidence="3 4">ETA_A8</strain>
    </source>
</reference>
<keyword evidence="3" id="KW-0808">Transferase</keyword>
<feature type="transmembrane region" description="Helical" evidence="1">
    <location>
        <begin position="97"/>
        <end position="113"/>
    </location>
</feature>
<dbReference type="Pfam" id="PF07786">
    <property type="entry name" value="HGSNAT_cat"/>
    <property type="match status" value="1"/>
</dbReference>